<dbReference type="CDD" id="cd09603">
    <property type="entry name" value="M1_APN_like"/>
    <property type="match status" value="1"/>
</dbReference>
<keyword evidence="9" id="KW-0862">Zinc</keyword>
<evidence type="ECO:0000256" key="3">
    <source>
        <dbReference type="ARBA" id="ARBA00010136"/>
    </source>
</evidence>
<dbReference type="GO" id="GO:0016285">
    <property type="term" value="F:alanyl aminopeptidase activity"/>
    <property type="evidence" value="ECO:0007669"/>
    <property type="project" value="UniProtKB-EC"/>
</dbReference>
<gene>
    <name evidence="15" type="ORF">FRZ00_07265</name>
</gene>
<dbReference type="Gene3D" id="1.10.390.10">
    <property type="entry name" value="Neutral Protease Domain 2"/>
    <property type="match status" value="1"/>
</dbReference>
<evidence type="ECO:0000256" key="10">
    <source>
        <dbReference type="ARBA" id="ARBA00023049"/>
    </source>
</evidence>
<feature type="domain" description="Peptidase M1 membrane alanine aminopeptidase" evidence="13">
    <location>
        <begin position="338"/>
        <end position="486"/>
    </location>
</feature>
<dbReference type="GO" id="GO:0008270">
    <property type="term" value="F:zinc ion binding"/>
    <property type="evidence" value="ECO:0007669"/>
    <property type="project" value="InterPro"/>
</dbReference>
<dbReference type="InterPro" id="IPR042097">
    <property type="entry name" value="Aminopeptidase_N-like_N_sf"/>
</dbReference>
<keyword evidence="10" id="KW-0482">Metalloprotease</keyword>
<keyword evidence="6" id="KW-0645">Protease</keyword>
<proteinExistence type="inferred from homology"/>
<evidence type="ECO:0000256" key="1">
    <source>
        <dbReference type="ARBA" id="ARBA00000098"/>
    </source>
</evidence>
<evidence type="ECO:0000313" key="15">
    <source>
        <dbReference type="EMBL" id="KAB7849218.1"/>
    </source>
</evidence>
<dbReference type="PANTHER" id="PTHR11533">
    <property type="entry name" value="PROTEASE M1 ZINC METALLOPROTEASE"/>
    <property type="match status" value="1"/>
</dbReference>
<evidence type="ECO:0000256" key="4">
    <source>
        <dbReference type="ARBA" id="ARBA00012564"/>
    </source>
</evidence>
<dbReference type="PANTHER" id="PTHR11533:SF297">
    <property type="entry name" value="AMINOPEPTIDASE N"/>
    <property type="match status" value="1"/>
</dbReference>
<evidence type="ECO:0000313" key="16">
    <source>
        <dbReference type="Proteomes" id="UP000327000"/>
    </source>
</evidence>
<keyword evidence="7" id="KW-0479">Metal-binding</keyword>
<dbReference type="InterPro" id="IPR045357">
    <property type="entry name" value="Aminopeptidase_N-like_N"/>
</dbReference>
<dbReference type="Proteomes" id="UP000327000">
    <property type="component" value="Unassembled WGS sequence"/>
</dbReference>
<feature type="domain" description="Aminopeptidase N-like N-terminal" evidence="14">
    <location>
        <begin position="69"/>
        <end position="245"/>
    </location>
</feature>
<name>A0A5N5WD83_STRMB</name>
<dbReference type="InterPro" id="IPR050344">
    <property type="entry name" value="Peptidase_M1_aminopeptidases"/>
</dbReference>
<dbReference type="InterPro" id="IPR001930">
    <property type="entry name" value="Peptidase_M1"/>
</dbReference>
<dbReference type="PRINTS" id="PR00756">
    <property type="entry name" value="ALADIPTASE"/>
</dbReference>
<comment type="cofactor">
    <cofactor evidence="2">
        <name>Zn(2+)</name>
        <dbReference type="ChEBI" id="CHEBI:29105"/>
    </cofactor>
</comment>
<evidence type="ECO:0000256" key="9">
    <source>
        <dbReference type="ARBA" id="ARBA00022833"/>
    </source>
</evidence>
<dbReference type="InterPro" id="IPR027268">
    <property type="entry name" value="Peptidase_M4/M1_CTD_sf"/>
</dbReference>
<dbReference type="EMBL" id="VOKX01000010">
    <property type="protein sequence ID" value="KAB7849218.1"/>
    <property type="molecule type" value="Genomic_DNA"/>
</dbReference>
<evidence type="ECO:0000259" key="14">
    <source>
        <dbReference type="Pfam" id="PF17900"/>
    </source>
</evidence>
<evidence type="ECO:0000256" key="8">
    <source>
        <dbReference type="ARBA" id="ARBA00022801"/>
    </source>
</evidence>
<evidence type="ECO:0000256" key="2">
    <source>
        <dbReference type="ARBA" id="ARBA00001947"/>
    </source>
</evidence>
<evidence type="ECO:0000256" key="7">
    <source>
        <dbReference type="ARBA" id="ARBA00022723"/>
    </source>
</evidence>
<dbReference type="GO" id="GO:0006508">
    <property type="term" value="P:proteolysis"/>
    <property type="evidence" value="ECO:0007669"/>
    <property type="project" value="UniProtKB-KW"/>
</dbReference>
<dbReference type="PROSITE" id="PS51257">
    <property type="entry name" value="PROKAR_LIPOPROTEIN"/>
    <property type="match status" value="1"/>
</dbReference>
<keyword evidence="8" id="KW-0378">Hydrolase</keyword>
<dbReference type="SUPFAM" id="SSF55486">
    <property type="entry name" value="Metalloproteases ('zincins'), catalytic domain"/>
    <property type="match status" value="1"/>
</dbReference>
<reference evidence="15 16" key="1">
    <citation type="journal article" date="2019" name="Microb. Cell Fact.">
        <title>Exploring novel herbicidin analogues by transcriptional regulator overexpression and MS/MS molecular networking.</title>
        <authorList>
            <person name="Shi Y."/>
            <person name="Gu R."/>
            <person name="Li Y."/>
            <person name="Wang X."/>
            <person name="Ren W."/>
            <person name="Li X."/>
            <person name="Wang L."/>
            <person name="Xie Y."/>
            <person name="Hong B."/>
        </authorList>
    </citation>
    <scope>NUCLEOTIDE SEQUENCE [LARGE SCALE GENOMIC DNA]</scope>
    <source>
        <strain evidence="15 16">US-43</strain>
    </source>
</reference>
<dbReference type="Gene3D" id="2.60.40.1730">
    <property type="entry name" value="tricorn interacting facor f3 domain"/>
    <property type="match status" value="1"/>
</dbReference>
<sequence length="496" mass="53976">MNRTTEAAARSVPHRAPAAALVFALALVLALVTACDGGGGGGGGTPEEGGTGVGDPVFPTLGNSGYDVRHYGLTLDYRPDGNALRGDAVITARATKELSAFTLDLTGLKVTSAKVDGKPAKTSRSGAKLRVEPAHPLAKGREFRTEIAYQGRPKAVRDRDGSLEGWVETDHGAVGLGEPEGSMAWFPGNHHPSDKAAYDFTVTVPKGFTAVANGESKGSETVRGADGNDRTTFRWHSGEPMASYVASVAVGEFKVTETTAPAGGGKGDVPVYIAYAGGEDEAARHMKEMVPKVLAWEEKLFGPYPFGSSGAVIDRNPYISYPLETQTKPYFPEPPKDKIIVHELAHQWFGNSVTPRTWRDMWLNEGFAQYTEWMWEAQQQKGRTERQIFDAYYDGTDPESRGKDDETIWSFPPASPTAATISGRPVYGRGAMVLHKLRETVGDATFFDILRTWARDHRYGNVGTDDFIRLCEKKAGRDLGGLFETWLFEEGKPDHR</sequence>
<keyword evidence="16" id="KW-1185">Reference proteome</keyword>
<protein>
    <recommendedName>
        <fullName evidence="5">Aminopeptidase N</fullName>
        <ecNumber evidence="4">3.4.11.2</ecNumber>
    </recommendedName>
    <alternativeName>
        <fullName evidence="11">Alanine aminopeptidase</fullName>
    </alternativeName>
    <alternativeName>
        <fullName evidence="12">Lysyl aminopeptidase</fullName>
    </alternativeName>
</protein>
<dbReference type="EC" id="3.4.11.2" evidence="4"/>
<dbReference type="SUPFAM" id="SSF63737">
    <property type="entry name" value="Leukotriene A4 hydrolase N-terminal domain"/>
    <property type="match status" value="1"/>
</dbReference>
<dbReference type="RefSeq" id="WP_152262875.1">
    <property type="nucleotide sequence ID" value="NZ_VOKX01000010.1"/>
</dbReference>
<accession>A0A5N5WD83</accession>
<evidence type="ECO:0000256" key="12">
    <source>
        <dbReference type="ARBA" id="ARBA00031533"/>
    </source>
</evidence>
<evidence type="ECO:0000259" key="13">
    <source>
        <dbReference type="Pfam" id="PF01433"/>
    </source>
</evidence>
<comment type="similarity">
    <text evidence="3">Belongs to the peptidase M1 family.</text>
</comment>
<comment type="catalytic activity">
    <reaction evidence="1">
        <text>Release of an N-terminal amino acid, Xaa-|-Yaa- from a peptide, amide or arylamide. Xaa is preferably Ala, but may be most amino acids including Pro (slow action). When a terminal hydrophobic residue is followed by a prolyl residue, the two may be released as an intact Xaa-Pro dipeptide.</text>
        <dbReference type="EC" id="3.4.11.2"/>
    </reaction>
</comment>
<evidence type="ECO:0000256" key="11">
    <source>
        <dbReference type="ARBA" id="ARBA00029811"/>
    </source>
</evidence>
<dbReference type="Pfam" id="PF17900">
    <property type="entry name" value="Peptidase_M1_N"/>
    <property type="match status" value="1"/>
</dbReference>
<evidence type="ECO:0000256" key="5">
    <source>
        <dbReference type="ARBA" id="ARBA00015611"/>
    </source>
</evidence>
<dbReference type="AlphaFoldDB" id="A0A5N5WD83"/>
<comment type="caution">
    <text evidence="15">The sequence shown here is derived from an EMBL/GenBank/DDBJ whole genome shotgun (WGS) entry which is preliminary data.</text>
</comment>
<dbReference type="Pfam" id="PF01433">
    <property type="entry name" value="Peptidase_M1"/>
    <property type="match status" value="1"/>
</dbReference>
<evidence type="ECO:0000256" key="6">
    <source>
        <dbReference type="ARBA" id="ARBA00022670"/>
    </source>
</evidence>
<dbReference type="OrthoDB" id="100605at2"/>
<organism evidence="15 16">
    <name type="scientific">Streptomyces mobaraensis</name>
    <name type="common">Streptoverticillium mobaraense</name>
    <dbReference type="NCBI Taxonomy" id="35621"/>
    <lineage>
        <taxon>Bacteria</taxon>
        <taxon>Bacillati</taxon>
        <taxon>Actinomycetota</taxon>
        <taxon>Actinomycetes</taxon>
        <taxon>Kitasatosporales</taxon>
        <taxon>Streptomycetaceae</taxon>
        <taxon>Streptomyces</taxon>
    </lineage>
</organism>
<dbReference type="InterPro" id="IPR014782">
    <property type="entry name" value="Peptidase_M1_dom"/>
</dbReference>
<dbReference type="GO" id="GO:0008237">
    <property type="term" value="F:metallopeptidase activity"/>
    <property type="evidence" value="ECO:0007669"/>
    <property type="project" value="UniProtKB-KW"/>
</dbReference>